<reference evidence="1 2" key="2">
    <citation type="journal article" date="2017" name="Sci. Rep.">
        <title>Ant-infecting Ophiocordyceps genomes reveal a high diversity of potential behavioral manipulation genes and a possible major role for enterotoxins.</title>
        <authorList>
            <person name="de Bekker C."/>
            <person name="Ohm R.A."/>
            <person name="Evans H.C."/>
            <person name="Brachmann A."/>
            <person name="Hughes D.P."/>
        </authorList>
    </citation>
    <scope>NUCLEOTIDE SEQUENCE [LARGE SCALE GENOMIC DNA]</scope>
    <source>
        <strain evidence="1 2">SC16a</strain>
    </source>
</reference>
<proteinExistence type="predicted"/>
<comment type="caution">
    <text evidence="1">The sequence shown here is derived from an EMBL/GenBank/DDBJ whole genome shotgun (WGS) entry which is preliminary data.</text>
</comment>
<name>A0A2A9PDS9_OPHUN</name>
<dbReference type="Proteomes" id="UP000037136">
    <property type="component" value="Unassembled WGS sequence"/>
</dbReference>
<sequence>MDVLFGNGPEAMTTTMKRMIALQEERTKRMSAVHARYQTALSEARTRHVTRYREGQKHLEKRRAHYVAKMSSSVQRRKELESSMQDLIRRMESGLIKVEELMLTGYDGREADAKAAAEGKAAFTAAEKDE</sequence>
<keyword evidence="2" id="KW-1185">Reference proteome</keyword>
<organism evidence="1 2">
    <name type="scientific">Ophiocordyceps unilateralis</name>
    <name type="common">Zombie-ant fungus</name>
    <name type="synonym">Torrubia unilateralis</name>
    <dbReference type="NCBI Taxonomy" id="268505"/>
    <lineage>
        <taxon>Eukaryota</taxon>
        <taxon>Fungi</taxon>
        <taxon>Dikarya</taxon>
        <taxon>Ascomycota</taxon>
        <taxon>Pezizomycotina</taxon>
        <taxon>Sordariomycetes</taxon>
        <taxon>Hypocreomycetidae</taxon>
        <taxon>Hypocreales</taxon>
        <taxon>Ophiocordycipitaceae</taxon>
        <taxon>Ophiocordyceps</taxon>
    </lineage>
</organism>
<dbReference type="OrthoDB" id="4923153at2759"/>
<dbReference type="EMBL" id="LAZP02000231">
    <property type="protein sequence ID" value="PFH59053.1"/>
    <property type="molecule type" value="Genomic_DNA"/>
</dbReference>
<gene>
    <name evidence="1" type="ORF">XA68_12891</name>
</gene>
<protein>
    <submittedName>
        <fullName evidence="1">Uncharacterized protein</fullName>
    </submittedName>
</protein>
<evidence type="ECO:0000313" key="2">
    <source>
        <dbReference type="Proteomes" id="UP000037136"/>
    </source>
</evidence>
<reference evidence="1 2" key="1">
    <citation type="journal article" date="2015" name="BMC Genomics">
        <title>Gene expression during zombie ant biting behavior reflects the complexity underlying fungal parasitic behavioral manipulation.</title>
        <authorList>
            <person name="de Bekker C."/>
            <person name="Ohm R.A."/>
            <person name="Loreto R.G."/>
            <person name="Sebastian A."/>
            <person name="Albert I."/>
            <person name="Merrow M."/>
            <person name="Brachmann A."/>
            <person name="Hughes D.P."/>
        </authorList>
    </citation>
    <scope>NUCLEOTIDE SEQUENCE [LARGE SCALE GENOMIC DNA]</scope>
    <source>
        <strain evidence="1 2">SC16a</strain>
    </source>
</reference>
<evidence type="ECO:0000313" key="1">
    <source>
        <dbReference type="EMBL" id="PFH59053.1"/>
    </source>
</evidence>
<accession>A0A2A9PDS9</accession>
<dbReference type="AlphaFoldDB" id="A0A2A9PDS9"/>